<keyword evidence="2" id="KW-0378">Hydrolase</keyword>
<dbReference type="InterPro" id="IPR001279">
    <property type="entry name" value="Metallo-B-lactamas"/>
</dbReference>
<accession>A0A255ZQX1</accession>
<comment type="caution">
    <text evidence="2">The sequence shown here is derived from an EMBL/GenBank/DDBJ whole genome shotgun (WGS) entry which is preliminary data.</text>
</comment>
<name>A0A255ZQX1_9FLAO</name>
<dbReference type="Gene3D" id="3.60.15.10">
    <property type="entry name" value="Ribonuclease Z/Hydroxyacylglutathione hydrolase-like"/>
    <property type="match status" value="1"/>
</dbReference>
<keyword evidence="3" id="KW-1185">Reference proteome</keyword>
<evidence type="ECO:0000313" key="3">
    <source>
        <dbReference type="Proteomes" id="UP000216035"/>
    </source>
</evidence>
<dbReference type="InterPro" id="IPR036866">
    <property type="entry name" value="RibonucZ/Hydroxyglut_hydro"/>
</dbReference>
<reference evidence="2 3" key="1">
    <citation type="submission" date="2017-07" db="EMBL/GenBank/DDBJ databases">
        <title>Flavobacterium cyanobacteriorum sp. nov., isolated from cyanobacterial aggregates in a eutrophic lake.</title>
        <authorList>
            <person name="Cai H."/>
        </authorList>
    </citation>
    <scope>NUCLEOTIDE SEQUENCE [LARGE SCALE GENOMIC DNA]</scope>
    <source>
        <strain evidence="2 3">TH167</strain>
    </source>
</reference>
<proteinExistence type="predicted"/>
<dbReference type="EMBL" id="NOXX01000197">
    <property type="protein sequence ID" value="OYQ43846.1"/>
    <property type="molecule type" value="Genomic_DNA"/>
</dbReference>
<protein>
    <submittedName>
        <fullName evidence="2">MBL fold metallo-hydrolase</fullName>
    </submittedName>
</protein>
<organism evidence="2 3">
    <name type="scientific">Flavobacterium aurantiibacter</name>
    <dbReference type="NCBI Taxonomy" id="2023067"/>
    <lineage>
        <taxon>Bacteria</taxon>
        <taxon>Pseudomonadati</taxon>
        <taxon>Bacteroidota</taxon>
        <taxon>Flavobacteriia</taxon>
        <taxon>Flavobacteriales</taxon>
        <taxon>Flavobacteriaceae</taxon>
        <taxon>Flavobacterium</taxon>
    </lineage>
</organism>
<gene>
    <name evidence="2" type="ORF">CHX27_08675</name>
</gene>
<evidence type="ECO:0000313" key="2">
    <source>
        <dbReference type="EMBL" id="OYQ43846.1"/>
    </source>
</evidence>
<dbReference type="PANTHER" id="PTHR42663:SF6">
    <property type="entry name" value="HYDROLASE C777.06C-RELATED"/>
    <property type="match status" value="1"/>
</dbReference>
<dbReference type="RefSeq" id="WP_094486378.1">
    <property type="nucleotide sequence ID" value="NZ_NOXX01000197.1"/>
</dbReference>
<dbReference type="AlphaFoldDB" id="A0A255ZQX1"/>
<dbReference type="OrthoDB" id="9781189at2"/>
<dbReference type="SMART" id="SM00849">
    <property type="entry name" value="Lactamase_B"/>
    <property type="match status" value="1"/>
</dbReference>
<dbReference type="Proteomes" id="UP000216035">
    <property type="component" value="Unassembled WGS sequence"/>
</dbReference>
<dbReference type="GO" id="GO:0016787">
    <property type="term" value="F:hydrolase activity"/>
    <property type="evidence" value="ECO:0007669"/>
    <property type="project" value="UniProtKB-KW"/>
</dbReference>
<dbReference type="PANTHER" id="PTHR42663">
    <property type="entry name" value="HYDROLASE C777.06C-RELATED-RELATED"/>
    <property type="match status" value="1"/>
</dbReference>
<evidence type="ECO:0000259" key="1">
    <source>
        <dbReference type="SMART" id="SM00849"/>
    </source>
</evidence>
<feature type="domain" description="Metallo-beta-lactamase" evidence="1">
    <location>
        <begin position="38"/>
        <end position="228"/>
    </location>
</feature>
<sequence length="259" mass="29001">MNPKLDVYFLGTGTSQGIPVIGSTHPVCLSEDFRDKRLRVSIRVKSATTTLVIDCGPDFRQQMLRSQTAKLDAILFTHEHADHTAGLDDIRPFSLSKGALPIYVSEAVNQNLRSRFAYIFDEENRYPGAPEVQVHIIQAGKAFKIGDIDILPIEAKHGNLPILGFRFGKVAYMTDVKTLSAEALEQLKNLDVLIINALRQEPHPTHLNVDEALAVIEQIQPKKTYFTHISHHLGFHESVSKTLPKSIELAYDNLEIEIL</sequence>
<dbReference type="Pfam" id="PF12706">
    <property type="entry name" value="Lactamase_B_2"/>
    <property type="match status" value="1"/>
</dbReference>
<dbReference type="CDD" id="cd16279">
    <property type="entry name" value="metallo-hydrolase-like_MBL-fold"/>
    <property type="match status" value="1"/>
</dbReference>
<dbReference type="SUPFAM" id="SSF56281">
    <property type="entry name" value="Metallo-hydrolase/oxidoreductase"/>
    <property type="match status" value="1"/>
</dbReference>